<protein>
    <submittedName>
        <fullName evidence="1">BMA_0021/BMA_0022 family TOMM bacteriocin</fullName>
    </submittedName>
</protein>
<dbReference type="RefSeq" id="WP_316773367.1">
    <property type="nucleotide sequence ID" value="NZ_JASMWN010000002.1"/>
</dbReference>
<evidence type="ECO:0000313" key="1">
    <source>
        <dbReference type="EMBL" id="MDU9002902.1"/>
    </source>
</evidence>
<evidence type="ECO:0000313" key="2">
    <source>
        <dbReference type="Proteomes" id="UP001255416"/>
    </source>
</evidence>
<organism evidence="1 2">
    <name type="scientific">Sedimentitalea todarodis</name>
    <dbReference type="NCBI Taxonomy" id="1631240"/>
    <lineage>
        <taxon>Bacteria</taxon>
        <taxon>Pseudomonadati</taxon>
        <taxon>Pseudomonadota</taxon>
        <taxon>Alphaproteobacteria</taxon>
        <taxon>Rhodobacterales</taxon>
        <taxon>Paracoccaceae</taxon>
        <taxon>Sedimentitalea</taxon>
    </lineage>
</organism>
<dbReference type="SUPFAM" id="SSF56209">
    <property type="entry name" value="Nitrile hydratase alpha chain"/>
    <property type="match status" value="1"/>
</dbReference>
<reference evidence="2" key="1">
    <citation type="submission" date="2023-05" db="EMBL/GenBank/DDBJ databases">
        <title>Sedimentitalea sp. nov. JM2-8.</title>
        <authorList>
            <person name="Huang J."/>
        </authorList>
    </citation>
    <scope>NUCLEOTIDE SEQUENCE [LARGE SCALE GENOMIC DNA]</scope>
    <source>
        <strain evidence="2">KHS03</strain>
    </source>
</reference>
<sequence length="113" mass="12680">MHWQVIWPRAIALAWENAEFHAQLKADPRAAIRDKFGYHLMDDLDLTIEDAPADAEFDLSQATNSPDADRDPWASLPHMKLTLCIPPAPPVELQGVAITSYQDTGRTYPFSCC</sequence>
<dbReference type="InterPro" id="IPR036648">
    <property type="entry name" value="CN_Hdrase_a/SCN_Hdrase_g_sf"/>
</dbReference>
<dbReference type="Proteomes" id="UP001255416">
    <property type="component" value="Unassembled WGS sequence"/>
</dbReference>
<dbReference type="NCBIfam" id="TIGR03795">
    <property type="entry name" value="RNP_Burkhold"/>
    <property type="match status" value="1"/>
</dbReference>
<comment type="caution">
    <text evidence="1">The sequence shown here is derived from an EMBL/GenBank/DDBJ whole genome shotgun (WGS) entry which is preliminary data.</text>
</comment>
<dbReference type="InterPro" id="IPR022261">
    <property type="entry name" value="RNP_Burkhold"/>
</dbReference>
<dbReference type="EMBL" id="JASMWN010000002">
    <property type="protein sequence ID" value="MDU9002902.1"/>
    <property type="molecule type" value="Genomic_DNA"/>
</dbReference>
<accession>A0ABU3V9Q2</accession>
<keyword evidence="2" id="KW-1185">Reference proteome</keyword>
<proteinExistence type="predicted"/>
<name>A0ABU3V9Q2_9RHOB</name>
<gene>
    <name evidence="1" type="ORF">QO231_03415</name>
</gene>